<sequence>MTNYSPNDVITLKGGQAQTTTHPGNLKFYKLCEERFEAFTKSASTDKKLSIIQEIISIISESGGKFYNLQGKKMKEAQIVAKIKDRFRQISKPKLVPNSSIGDYDVVFCPGGQNHLYPGNAKYRALLDTFASKYFAQLFDDSIQEESIDRYAIRDEIIQIVESRGGVFRGPNMRVVSKSTIHEKIHSRMKDIKKLIRSGKFEEPKDEESRLEEAYTLSKTGCTSVKSTITISEKDQLMKNKLYKEMSRTAIGQAKKGTSKAKKRQREQGYESDDSFDSQKFLSDDDDDDEDESDNENESEGDNDTSTNRDTKEPKLTREERLKRRREIASLPPEELEKRIKQARPKRAKKIKKEEESDDANEIAQRELTAYEKLRLEKIKRNQQRLKELGF</sequence>
<accession>A0AAD3DD35</accession>
<evidence type="ECO:0000313" key="4">
    <source>
        <dbReference type="Proteomes" id="UP001054902"/>
    </source>
</evidence>
<keyword evidence="4" id="KW-1185">Reference proteome</keyword>
<organism evidence="3 4">
    <name type="scientific">Chaetoceros tenuissimus</name>
    <dbReference type="NCBI Taxonomy" id="426638"/>
    <lineage>
        <taxon>Eukaryota</taxon>
        <taxon>Sar</taxon>
        <taxon>Stramenopiles</taxon>
        <taxon>Ochrophyta</taxon>
        <taxon>Bacillariophyta</taxon>
        <taxon>Coscinodiscophyceae</taxon>
        <taxon>Chaetocerotophycidae</taxon>
        <taxon>Chaetocerotales</taxon>
        <taxon>Chaetocerotaceae</taxon>
        <taxon>Chaetoceros</taxon>
    </lineage>
</organism>
<evidence type="ECO:0000256" key="1">
    <source>
        <dbReference type="SAM" id="MobiDB-lite"/>
    </source>
</evidence>
<name>A0AAD3DD35_9STRA</name>
<dbReference type="InterPro" id="IPR049227">
    <property type="entry name" value="DUF6824"/>
</dbReference>
<feature type="compositionally biased region" description="Basic residues" evidence="1">
    <location>
        <begin position="341"/>
        <end position="351"/>
    </location>
</feature>
<reference evidence="3 4" key="1">
    <citation type="journal article" date="2021" name="Sci. Rep.">
        <title>The genome of the diatom Chaetoceros tenuissimus carries an ancient integrated fragment of an extant virus.</title>
        <authorList>
            <person name="Hongo Y."/>
            <person name="Kimura K."/>
            <person name="Takaki Y."/>
            <person name="Yoshida Y."/>
            <person name="Baba S."/>
            <person name="Kobayashi G."/>
            <person name="Nagasaki K."/>
            <person name="Hano T."/>
            <person name="Tomaru Y."/>
        </authorList>
    </citation>
    <scope>NUCLEOTIDE SEQUENCE [LARGE SCALE GENOMIC DNA]</scope>
    <source>
        <strain evidence="3 4">NIES-3715</strain>
    </source>
</reference>
<feature type="region of interest" description="Disordered" evidence="1">
    <location>
        <begin position="248"/>
        <end position="361"/>
    </location>
</feature>
<evidence type="ECO:0000313" key="3">
    <source>
        <dbReference type="EMBL" id="GFH61762.1"/>
    </source>
</evidence>
<feature type="compositionally biased region" description="Acidic residues" evidence="1">
    <location>
        <begin position="284"/>
        <end position="303"/>
    </location>
</feature>
<dbReference type="AlphaFoldDB" id="A0AAD3DD35"/>
<gene>
    <name evidence="3" type="ORF">CTEN210_18238</name>
</gene>
<feature type="domain" description="DUF6824" evidence="2">
    <location>
        <begin position="14"/>
        <end position="86"/>
    </location>
</feature>
<evidence type="ECO:0000259" key="2">
    <source>
        <dbReference type="Pfam" id="PF20710"/>
    </source>
</evidence>
<dbReference type="Pfam" id="PF20710">
    <property type="entry name" value="DUF6824"/>
    <property type="match status" value="1"/>
</dbReference>
<dbReference type="Proteomes" id="UP001054902">
    <property type="component" value="Unassembled WGS sequence"/>
</dbReference>
<feature type="compositionally biased region" description="Basic and acidic residues" evidence="1">
    <location>
        <begin position="307"/>
        <end position="322"/>
    </location>
</feature>
<proteinExistence type="predicted"/>
<comment type="caution">
    <text evidence="3">The sequence shown here is derived from an EMBL/GenBank/DDBJ whole genome shotgun (WGS) entry which is preliminary data.</text>
</comment>
<protein>
    <recommendedName>
        <fullName evidence="2">DUF6824 domain-containing protein</fullName>
    </recommendedName>
</protein>
<dbReference type="EMBL" id="BLLK01000075">
    <property type="protein sequence ID" value="GFH61762.1"/>
    <property type="molecule type" value="Genomic_DNA"/>
</dbReference>